<dbReference type="PROSITE" id="PS51278">
    <property type="entry name" value="GATASE_TYPE_2"/>
    <property type="match status" value="1"/>
</dbReference>
<dbReference type="PANTHER" id="PTHR42824">
    <property type="entry name" value="GLUTAMINE AMIDOTRANSFERASE"/>
    <property type="match status" value="1"/>
</dbReference>
<reference evidence="3 4" key="1">
    <citation type="submission" date="2019-07" db="EMBL/GenBank/DDBJ databases">
        <title>Whole genome shotgun sequence of Agrococcus baldri NBRC 103055.</title>
        <authorList>
            <person name="Hosoyama A."/>
            <person name="Uohara A."/>
            <person name="Ohji S."/>
            <person name="Ichikawa N."/>
        </authorList>
    </citation>
    <scope>NUCLEOTIDE SEQUENCE [LARGE SCALE GENOMIC DNA]</scope>
    <source>
        <strain evidence="3 4">NBRC 103055</strain>
    </source>
</reference>
<dbReference type="EMBL" id="BJUU01000006">
    <property type="protein sequence ID" value="GEK80036.1"/>
    <property type="molecule type" value="Genomic_DNA"/>
</dbReference>
<protein>
    <submittedName>
        <fullName evidence="3">Class II glutamine amidotransferase</fullName>
    </submittedName>
</protein>
<sequence>MCRLLAHVSPTPATTQDVIGDASCVEWQRLGRLHTDGWGTAWLDGDQVRRYRDAARGLDSPDLTDALVDTPTRARLTHLRLATEGLATRVANTHPFRVGEIVLAQNGSVAPIERLREKVTDAELARVGGETDTAMVFALILRRHEAGEPLFDAVTATVAELRREFPTAAINLLVLSQHELIATHANEGAYIPLELFEESGLGDDLPVDHIDHYYQLSWRRSEDGAIAVTSSGLTGDGWNRMAPETAVRIDLETLEVSRRELREPAAAERVG</sequence>
<dbReference type="Gene3D" id="3.60.20.10">
    <property type="entry name" value="Glutamine Phosphoribosylpyrophosphate, subunit 1, domain 1"/>
    <property type="match status" value="1"/>
</dbReference>
<dbReference type="Proteomes" id="UP000321749">
    <property type="component" value="Unassembled WGS sequence"/>
</dbReference>
<dbReference type="RefSeq" id="WP_146793946.1">
    <property type="nucleotide sequence ID" value="NZ_BJUU01000006.1"/>
</dbReference>
<name>A0AA87RGH6_9MICO</name>
<dbReference type="PANTHER" id="PTHR42824:SF1">
    <property type="entry name" value="GLUTAMINE AMIDOTRANSFERASE YAFJ-RELATED"/>
    <property type="match status" value="1"/>
</dbReference>
<accession>A0AA87RGH6</accession>
<evidence type="ECO:0000313" key="3">
    <source>
        <dbReference type="EMBL" id="GEK80036.1"/>
    </source>
</evidence>
<dbReference type="Pfam" id="PF13230">
    <property type="entry name" value="GATase_4"/>
    <property type="match status" value="1"/>
</dbReference>
<proteinExistence type="predicted"/>
<comment type="caution">
    <text evidence="3">The sequence shown here is derived from an EMBL/GenBank/DDBJ whole genome shotgun (WGS) entry which is preliminary data.</text>
</comment>
<dbReference type="InterPro" id="IPR029055">
    <property type="entry name" value="Ntn_hydrolases_N"/>
</dbReference>
<gene>
    <name evidence="3" type="ORF">ABA31_13870</name>
</gene>
<evidence type="ECO:0000259" key="2">
    <source>
        <dbReference type="PROSITE" id="PS51278"/>
    </source>
</evidence>
<dbReference type="InterPro" id="IPR026869">
    <property type="entry name" value="EgtC-like"/>
</dbReference>
<evidence type="ECO:0000256" key="1">
    <source>
        <dbReference type="ARBA" id="ARBA00022962"/>
    </source>
</evidence>
<feature type="domain" description="Glutamine amidotransferase type-2" evidence="2">
    <location>
        <begin position="2"/>
        <end position="252"/>
    </location>
</feature>
<evidence type="ECO:0000313" key="4">
    <source>
        <dbReference type="Proteomes" id="UP000321749"/>
    </source>
</evidence>
<dbReference type="SUPFAM" id="SSF56235">
    <property type="entry name" value="N-terminal nucleophile aminohydrolases (Ntn hydrolases)"/>
    <property type="match status" value="1"/>
</dbReference>
<keyword evidence="4" id="KW-1185">Reference proteome</keyword>
<dbReference type="AlphaFoldDB" id="A0AA87RGH6"/>
<dbReference type="InterPro" id="IPR017932">
    <property type="entry name" value="GATase_2_dom"/>
</dbReference>
<dbReference type="CDD" id="cd01908">
    <property type="entry name" value="YafJ"/>
    <property type="match status" value="1"/>
</dbReference>
<organism evidence="3 4">
    <name type="scientific">Agrococcus baldri</name>
    <dbReference type="NCBI Taxonomy" id="153730"/>
    <lineage>
        <taxon>Bacteria</taxon>
        <taxon>Bacillati</taxon>
        <taxon>Actinomycetota</taxon>
        <taxon>Actinomycetes</taxon>
        <taxon>Micrococcales</taxon>
        <taxon>Microbacteriaceae</taxon>
        <taxon>Agrococcus</taxon>
    </lineage>
</organism>
<keyword evidence="1 3" id="KW-0315">Glutamine amidotransferase</keyword>